<organism evidence="2 3">
    <name type="scientific">Batillaria attramentaria</name>
    <dbReference type="NCBI Taxonomy" id="370345"/>
    <lineage>
        <taxon>Eukaryota</taxon>
        <taxon>Metazoa</taxon>
        <taxon>Spiralia</taxon>
        <taxon>Lophotrochozoa</taxon>
        <taxon>Mollusca</taxon>
        <taxon>Gastropoda</taxon>
        <taxon>Caenogastropoda</taxon>
        <taxon>Sorbeoconcha</taxon>
        <taxon>Cerithioidea</taxon>
        <taxon>Batillariidae</taxon>
        <taxon>Batillaria</taxon>
    </lineage>
</organism>
<feature type="non-terminal residue" evidence="2">
    <location>
        <position position="177"/>
    </location>
</feature>
<accession>A0ABD0JPH2</accession>
<feature type="region of interest" description="Disordered" evidence="1">
    <location>
        <begin position="1"/>
        <end position="85"/>
    </location>
</feature>
<protein>
    <submittedName>
        <fullName evidence="2">Uncharacterized protein</fullName>
    </submittedName>
</protein>
<dbReference type="AlphaFoldDB" id="A0ABD0JPH2"/>
<feature type="non-terminal residue" evidence="2">
    <location>
        <position position="1"/>
    </location>
</feature>
<gene>
    <name evidence="2" type="ORF">BaRGS_00031805</name>
</gene>
<reference evidence="2 3" key="1">
    <citation type="journal article" date="2023" name="Sci. Data">
        <title>Genome assembly of the Korean intertidal mud-creeper Batillaria attramentaria.</title>
        <authorList>
            <person name="Patra A.K."/>
            <person name="Ho P.T."/>
            <person name="Jun S."/>
            <person name="Lee S.J."/>
            <person name="Kim Y."/>
            <person name="Won Y.J."/>
        </authorList>
    </citation>
    <scope>NUCLEOTIDE SEQUENCE [LARGE SCALE GENOMIC DNA]</scope>
    <source>
        <strain evidence="2">Wonlab-2016</strain>
    </source>
</reference>
<name>A0ABD0JPH2_9CAEN</name>
<dbReference type="EMBL" id="JACVVK020000361">
    <property type="protein sequence ID" value="KAK7476946.1"/>
    <property type="molecule type" value="Genomic_DNA"/>
</dbReference>
<evidence type="ECO:0000313" key="2">
    <source>
        <dbReference type="EMBL" id="KAK7476946.1"/>
    </source>
</evidence>
<evidence type="ECO:0000313" key="3">
    <source>
        <dbReference type="Proteomes" id="UP001519460"/>
    </source>
</evidence>
<sequence>TLPLVSRGAADESGGMSTRKRSQITSSQSRAGSLLQSPHDKTSNPDKITKQSSNGAMTREDGQGARSAGSLADGRTPRSSRDNLIRRQEEVEVCCTRSNLINGTGPANRGHMSAASFSIQFVRLLLNTWTSQQHMPDTQYIYSAGSDQASHPTVFINTTIGLLGSAGSGRSWTRLYT</sequence>
<dbReference type="Proteomes" id="UP001519460">
    <property type="component" value="Unassembled WGS sequence"/>
</dbReference>
<feature type="compositionally biased region" description="Basic and acidic residues" evidence="1">
    <location>
        <begin position="38"/>
        <end position="49"/>
    </location>
</feature>
<comment type="caution">
    <text evidence="2">The sequence shown here is derived from an EMBL/GenBank/DDBJ whole genome shotgun (WGS) entry which is preliminary data.</text>
</comment>
<feature type="compositionally biased region" description="Polar residues" evidence="1">
    <location>
        <begin position="23"/>
        <end position="36"/>
    </location>
</feature>
<evidence type="ECO:0000256" key="1">
    <source>
        <dbReference type="SAM" id="MobiDB-lite"/>
    </source>
</evidence>
<proteinExistence type="predicted"/>
<keyword evidence="3" id="KW-1185">Reference proteome</keyword>
<feature type="compositionally biased region" description="Basic and acidic residues" evidence="1">
    <location>
        <begin position="75"/>
        <end position="85"/>
    </location>
</feature>